<proteinExistence type="predicted"/>
<reference evidence="1" key="1">
    <citation type="submission" date="2023-01" db="EMBL/GenBank/DDBJ databases">
        <title>Colletotrichum chrysophilum M932 genome sequence.</title>
        <authorList>
            <person name="Baroncelli R."/>
        </authorList>
    </citation>
    <scope>NUCLEOTIDE SEQUENCE</scope>
    <source>
        <strain evidence="1">M932</strain>
    </source>
</reference>
<keyword evidence="2" id="KW-1185">Reference proteome</keyword>
<comment type="caution">
    <text evidence="1">The sequence shown here is derived from an EMBL/GenBank/DDBJ whole genome shotgun (WGS) entry which is preliminary data.</text>
</comment>
<gene>
    <name evidence="1" type="ORF">CCHR01_16604</name>
</gene>
<dbReference type="AlphaFoldDB" id="A0AAD9A411"/>
<evidence type="ECO:0000313" key="2">
    <source>
        <dbReference type="Proteomes" id="UP001243330"/>
    </source>
</evidence>
<accession>A0AAD9A411</accession>
<dbReference type="Proteomes" id="UP001243330">
    <property type="component" value="Unassembled WGS sequence"/>
</dbReference>
<dbReference type="EMBL" id="JAQOWY010000532">
    <property type="protein sequence ID" value="KAK1840762.1"/>
    <property type="molecule type" value="Genomic_DNA"/>
</dbReference>
<evidence type="ECO:0000313" key="1">
    <source>
        <dbReference type="EMBL" id="KAK1840762.1"/>
    </source>
</evidence>
<protein>
    <submittedName>
        <fullName evidence="1">Uncharacterized protein</fullName>
    </submittedName>
</protein>
<sequence>MTDEDDMRVASHLEVANSTIPGQGVAIVLDLGCVSAIRFSVCL</sequence>
<organism evidence="1 2">
    <name type="scientific">Colletotrichum chrysophilum</name>
    <dbReference type="NCBI Taxonomy" id="1836956"/>
    <lineage>
        <taxon>Eukaryota</taxon>
        <taxon>Fungi</taxon>
        <taxon>Dikarya</taxon>
        <taxon>Ascomycota</taxon>
        <taxon>Pezizomycotina</taxon>
        <taxon>Sordariomycetes</taxon>
        <taxon>Hypocreomycetidae</taxon>
        <taxon>Glomerellales</taxon>
        <taxon>Glomerellaceae</taxon>
        <taxon>Colletotrichum</taxon>
        <taxon>Colletotrichum gloeosporioides species complex</taxon>
    </lineage>
</organism>
<name>A0AAD9A411_9PEZI</name>